<comment type="caution">
    <text evidence="1">The sequence shown here is derived from an EMBL/GenBank/DDBJ whole genome shotgun (WGS) entry which is preliminary data.</text>
</comment>
<dbReference type="AlphaFoldDB" id="A0AAV5UK17"/>
<feature type="non-terminal residue" evidence="1">
    <location>
        <position position="1"/>
    </location>
</feature>
<dbReference type="EMBL" id="BTSX01000006">
    <property type="protein sequence ID" value="GMT06801.1"/>
    <property type="molecule type" value="Genomic_DNA"/>
</dbReference>
<protein>
    <submittedName>
        <fullName evidence="1">Uncharacterized protein</fullName>
    </submittedName>
</protein>
<proteinExistence type="predicted"/>
<sequence>SESYSSECIRRITQNVSIGCLEIELSDSNEFNCDVYNLIKEFDHEELDIGCEGNEILKEIMVDSFFFDLTRCCKNLDMYECEKITPQALHQVYKSMIEGSTKFRLLFVSTMSPEKCIAFLNLIGINYKDGKFYSNGDIEAYKLTLLGDTLFEYSIFD</sequence>
<keyword evidence="2" id="KW-1185">Reference proteome</keyword>
<gene>
    <name evidence="1" type="ORF">PENTCL1PPCAC_28975</name>
</gene>
<evidence type="ECO:0000313" key="2">
    <source>
        <dbReference type="Proteomes" id="UP001432027"/>
    </source>
</evidence>
<dbReference type="Proteomes" id="UP001432027">
    <property type="component" value="Unassembled WGS sequence"/>
</dbReference>
<reference evidence="1" key="1">
    <citation type="submission" date="2023-10" db="EMBL/GenBank/DDBJ databases">
        <title>Genome assembly of Pristionchus species.</title>
        <authorList>
            <person name="Yoshida K."/>
            <person name="Sommer R.J."/>
        </authorList>
    </citation>
    <scope>NUCLEOTIDE SEQUENCE</scope>
    <source>
        <strain evidence="1">RS0144</strain>
    </source>
</reference>
<evidence type="ECO:0000313" key="1">
    <source>
        <dbReference type="EMBL" id="GMT06801.1"/>
    </source>
</evidence>
<name>A0AAV5UK17_9BILA</name>
<accession>A0AAV5UK17</accession>
<organism evidence="1 2">
    <name type="scientific">Pristionchus entomophagus</name>
    <dbReference type="NCBI Taxonomy" id="358040"/>
    <lineage>
        <taxon>Eukaryota</taxon>
        <taxon>Metazoa</taxon>
        <taxon>Ecdysozoa</taxon>
        <taxon>Nematoda</taxon>
        <taxon>Chromadorea</taxon>
        <taxon>Rhabditida</taxon>
        <taxon>Rhabditina</taxon>
        <taxon>Diplogasteromorpha</taxon>
        <taxon>Diplogasteroidea</taxon>
        <taxon>Neodiplogasteridae</taxon>
        <taxon>Pristionchus</taxon>
    </lineage>
</organism>